<keyword evidence="1" id="KW-0732">Signal</keyword>
<organism evidence="2 3">
    <name type="scientific">Qipengyuania aquimaris</name>
    <dbReference type="NCBI Taxonomy" id="255984"/>
    <lineage>
        <taxon>Bacteria</taxon>
        <taxon>Pseudomonadati</taxon>
        <taxon>Pseudomonadota</taxon>
        <taxon>Alphaproteobacteria</taxon>
        <taxon>Sphingomonadales</taxon>
        <taxon>Erythrobacteraceae</taxon>
        <taxon>Qipengyuania</taxon>
    </lineage>
</organism>
<evidence type="ECO:0000313" key="2">
    <source>
        <dbReference type="EMBL" id="MBY6217799.1"/>
    </source>
</evidence>
<dbReference type="RefSeq" id="WP_222404813.1">
    <property type="nucleotide sequence ID" value="NZ_CP095080.1"/>
</dbReference>
<comment type="caution">
    <text evidence="2">The sequence shown here is derived from an EMBL/GenBank/DDBJ whole genome shotgun (WGS) entry which is preliminary data.</text>
</comment>
<proteinExistence type="predicted"/>
<sequence length="106" mass="11446">MKKTFVLAAAAFAAIATPAMAKDAPDTSVAIGDLDLTKQADQDKLDNRIDNAVRRMCRVEGFDLQARKLERSCRLAAEANAAPQIELAIASAREERFAAIELDVQG</sequence>
<evidence type="ECO:0000256" key="1">
    <source>
        <dbReference type="SAM" id="SignalP"/>
    </source>
</evidence>
<reference evidence="2" key="1">
    <citation type="submission" date="2021-06" db="EMBL/GenBank/DDBJ databases">
        <title>50 bacteria genomes isolated from Dapeng, Shenzhen, China.</title>
        <authorList>
            <person name="Zheng W."/>
            <person name="Yu S."/>
            <person name="Huang Y."/>
        </authorList>
    </citation>
    <scope>NUCLEOTIDE SEQUENCE</scope>
    <source>
        <strain evidence="2">DP4N28-2</strain>
    </source>
</reference>
<gene>
    <name evidence="2" type="ORF">KUV31_05525</name>
</gene>
<dbReference type="EMBL" id="JAHVKP010000001">
    <property type="protein sequence ID" value="MBY6217799.1"/>
    <property type="molecule type" value="Genomic_DNA"/>
</dbReference>
<evidence type="ECO:0000313" key="3">
    <source>
        <dbReference type="Proteomes" id="UP000824927"/>
    </source>
</evidence>
<accession>A0A9Q3S080</accession>
<dbReference type="InterPro" id="IPR030972">
    <property type="entry name" value="UrcA_uranyl"/>
</dbReference>
<dbReference type="NCBIfam" id="TIGR04433">
    <property type="entry name" value="UrcA_uranyl"/>
    <property type="match status" value="1"/>
</dbReference>
<feature type="chain" id="PRO_5040448915" evidence="1">
    <location>
        <begin position="22"/>
        <end position="106"/>
    </location>
</feature>
<dbReference type="AlphaFoldDB" id="A0A9Q3S080"/>
<feature type="signal peptide" evidence="1">
    <location>
        <begin position="1"/>
        <end position="21"/>
    </location>
</feature>
<dbReference type="Proteomes" id="UP000824927">
    <property type="component" value="Unassembled WGS sequence"/>
</dbReference>
<name>A0A9Q3S080_9SPHN</name>
<protein>
    <submittedName>
        <fullName evidence="2">UrcA family protein</fullName>
    </submittedName>
</protein>